<dbReference type="RefSeq" id="XP_001227846.1">
    <property type="nucleotide sequence ID" value="XM_001227845.1"/>
</dbReference>
<dbReference type="GO" id="GO:0016020">
    <property type="term" value="C:membrane"/>
    <property type="evidence" value="ECO:0007669"/>
    <property type="project" value="UniProtKB-SubCell"/>
</dbReference>
<keyword evidence="5 9" id="KW-0472">Membrane</keyword>
<keyword evidence="6" id="KW-0325">Glycoprotein</keyword>
<feature type="compositionally biased region" description="Low complexity" evidence="8">
    <location>
        <begin position="1"/>
        <end position="26"/>
    </location>
</feature>
<dbReference type="InterPro" id="IPR021765">
    <property type="entry name" value="UstYa-like"/>
</dbReference>
<dbReference type="HOGENOM" id="CLU_1272138_0_0_1"/>
<name>Q2GQ35_CHAGB</name>
<dbReference type="eggNOG" id="ENOG502SRWG">
    <property type="taxonomic scope" value="Eukaryota"/>
</dbReference>
<protein>
    <submittedName>
        <fullName evidence="10">Uncharacterized protein</fullName>
    </submittedName>
</protein>
<evidence type="ECO:0000256" key="9">
    <source>
        <dbReference type="SAM" id="Phobius"/>
    </source>
</evidence>
<comment type="subcellular location">
    <subcellularLocation>
        <location evidence="1">Membrane</location>
        <topology evidence="1">Single-pass membrane protein</topology>
    </subcellularLocation>
</comment>
<keyword evidence="4" id="KW-0843">Virulence</keyword>
<keyword evidence="11" id="KW-1185">Reference proteome</keyword>
<evidence type="ECO:0000313" key="11">
    <source>
        <dbReference type="Proteomes" id="UP000001056"/>
    </source>
</evidence>
<dbReference type="AlphaFoldDB" id="Q2GQ35"/>
<evidence type="ECO:0000256" key="7">
    <source>
        <dbReference type="ARBA" id="ARBA00035112"/>
    </source>
</evidence>
<dbReference type="STRING" id="306901.Q2GQ35"/>
<keyword evidence="2 9" id="KW-0812">Transmembrane</keyword>
<feature type="transmembrane region" description="Helical" evidence="9">
    <location>
        <begin position="56"/>
        <end position="77"/>
    </location>
</feature>
<feature type="region of interest" description="Disordered" evidence="8">
    <location>
        <begin position="1"/>
        <end position="44"/>
    </location>
</feature>
<dbReference type="PANTHER" id="PTHR33365:SF7">
    <property type="entry name" value="TAT PATHWAY SIGNAL SEQUENCE"/>
    <property type="match status" value="1"/>
</dbReference>
<evidence type="ECO:0000256" key="8">
    <source>
        <dbReference type="SAM" id="MobiDB-lite"/>
    </source>
</evidence>
<evidence type="ECO:0000256" key="3">
    <source>
        <dbReference type="ARBA" id="ARBA00022989"/>
    </source>
</evidence>
<dbReference type="Proteomes" id="UP000001056">
    <property type="component" value="Unassembled WGS sequence"/>
</dbReference>
<dbReference type="GO" id="GO:0043386">
    <property type="term" value="P:mycotoxin biosynthetic process"/>
    <property type="evidence" value="ECO:0007669"/>
    <property type="project" value="InterPro"/>
</dbReference>
<keyword evidence="3 9" id="KW-1133">Transmembrane helix</keyword>
<proteinExistence type="inferred from homology"/>
<evidence type="ECO:0000256" key="1">
    <source>
        <dbReference type="ARBA" id="ARBA00004167"/>
    </source>
</evidence>
<evidence type="ECO:0000256" key="6">
    <source>
        <dbReference type="ARBA" id="ARBA00023180"/>
    </source>
</evidence>
<sequence length="217" mass="24480">MASEYGESTSGRASSETARAAESSSSPSVDEFEKASLMRGDVPDSPRNKPFWRRHLLPAAIHFFIFIVYITVGILALDSRAKSAVGGAVIVVVSFPPRGGRRAITRRFRVRGDIECLPRDSLRHDAQREENRLHSEHCLNHLRKSAMCHGDVGIITYRWGNDSRRPYAAATKHQCVKWDALAEWTNERTIDMFKPGYLVHPTLGPVYREGEEKDLMD</sequence>
<gene>
    <name evidence="10" type="ORF">CHGG_09919</name>
</gene>
<dbReference type="GeneID" id="4396501"/>
<accession>Q2GQ35</accession>
<dbReference type="OrthoDB" id="3687641at2759"/>
<feature type="compositionally biased region" description="Basic and acidic residues" evidence="8">
    <location>
        <begin position="31"/>
        <end position="44"/>
    </location>
</feature>
<dbReference type="VEuPathDB" id="FungiDB:CHGG_09919"/>
<reference evidence="11" key="1">
    <citation type="journal article" date="2015" name="Genome Announc.">
        <title>Draft genome sequence of the cellulolytic fungus Chaetomium globosum.</title>
        <authorList>
            <person name="Cuomo C.A."/>
            <person name="Untereiner W.A."/>
            <person name="Ma L.-J."/>
            <person name="Grabherr M."/>
            <person name="Birren B.W."/>
        </authorList>
    </citation>
    <scope>NUCLEOTIDE SEQUENCE [LARGE SCALE GENOMIC DNA]</scope>
    <source>
        <strain evidence="11">ATCC 6205 / CBS 148.51 / DSM 1962 / NBRC 6347 / NRRL 1970</strain>
    </source>
</reference>
<dbReference type="Pfam" id="PF11807">
    <property type="entry name" value="UstYa"/>
    <property type="match status" value="1"/>
</dbReference>
<comment type="similarity">
    <text evidence="7">Belongs to the ustYa family.</text>
</comment>
<organism evidence="10 11">
    <name type="scientific">Chaetomium globosum (strain ATCC 6205 / CBS 148.51 / DSM 1962 / NBRC 6347 / NRRL 1970)</name>
    <name type="common">Soil fungus</name>
    <dbReference type="NCBI Taxonomy" id="306901"/>
    <lineage>
        <taxon>Eukaryota</taxon>
        <taxon>Fungi</taxon>
        <taxon>Dikarya</taxon>
        <taxon>Ascomycota</taxon>
        <taxon>Pezizomycotina</taxon>
        <taxon>Sordariomycetes</taxon>
        <taxon>Sordariomycetidae</taxon>
        <taxon>Sordariales</taxon>
        <taxon>Chaetomiaceae</taxon>
        <taxon>Chaetomium</taxon>
    </lineage>
</organism>
<evidence type="ECO:0000256" key="5">
    <source>
        <dbReference type="ARBA" id="ARBA00023136"/>
    </source>
</evidence>
<dbReference type="EMBL" id="CH408035">
    <property type="protein sequence ID" value="EAQ83515.1"/>
    <property type="molecule type" value="Genomic_DNA"/>
</dbReference>
<dbReference type="PANTHER" id="PTHR33365">
    <property type="entry name" value="YALI0B05434P"/>
    <property type="match status" value="1"/>
</dbReference>
<evidence type="ECO:0000256" key="4">
    <source>
        <dbReference type="ARBA" id="ARBA00023026"/>
    </source>
</evidence>
<evidence type="ECO:0000313" key="10">
    <source>
        <dbReference type="EMBL" id="EAQ83515.1"/>
    </source>
</evidence>
<evidence type="ECO:0000256" key="2">
    <source>
        <dbReference type="ARBA" id="ARBA00022692"/>
    </source>
</evidence>
<dbReference type="InParanoid" id="Q2GQ35"/>